<evidence type="ECO:0000313" key="2">
    <source>
        <dbReference type="EMBL" id="MXV15395.1"/>
    </source>
</evidence>
<reference evidence="2 3" key="1">
    <citation type="submission" date="2019-11" db="EMBL/GenBank/DDBJ databases">
        <title>Pedobacter sp. HMF7056 Genome sequencing and assembly.</title>
        <authorList>
            <person name="Kang H."/>
            <person name="Kim H."/>
            <person name="Joh K."/>
        </authorList>
    </citation>
    <scope>NUCLEOTIDE SEQUENCE [LARGE SCALE GENOMIC DNA]</scope>
    <source>
        <strain evidence="2 3">HMF7056</strain>
    </source>
</reference>
<proteinExistence type="predicted"/>
<dbReference type="Proteomes" id="UP000451233">
    <property type="component" value="Unassembled WGS sequence"/>
</dbReference>
<dbReference type="AlphaFoldDB" id="A0A7K1XWN8"/>
<feature type="chain" id="PRO_5029656437" evidence="1">
    <location>
        <begin position="19"/>
        <end position="466"/>
    </location>
</feature>
<dbReference type="Pfam" id="PF14356">
    <property type="entry name" value="DUF4403"/>
    <property type="match status" value="1"/>
</dbReference>
<keyword evidence="3" id="KW-1185">Reference proteome</keyword>
<keyword evidence="1" id="KW-0732">Signal</keyword>
<evidence type="ECO:0000313" key="3">
    <source>
        <dbReference type="Proteomes" id="UP000451233"/>
    </source>
</evidence>
<dbReference type="EMBL" id="WVHS01000002">
    <property type="protein sequence ID" value="MXV15395.1"/>
    <property type="molecule type" value="Genomic_DNA"/>
</dbReference>
<feature type="signal peptide" evidence="1">
    <location>
        <begin position="1"/>
        <end position="18"/>
    </location>
</feature>
<dbReference type="PROSITE" id="PS51257">
    <property type="entry name" value="PROKAR_LIPOPROTEIN"/>
    <property type="match status" value="1"/>
</dbReference>
<accession>A0A7K1XWN8</accession>
<name>A0A7K1XWN8_9SPHI</name>
<evidence type="ECO:0000256" key="1">
    <source>
        <dbReference type="SAM" id="SignalP"/>
    </source>
</evidence>
<sequence>MNQRLSFILILGAVLVSASCSTGSKILTLKPAPDYNNTQVVYDKQLSFVNLPVELSIADIQNQTNKYLNGVIYDDVSMDGDNMMLKVSKQAPIAIREESGRLYMDLPLKIWARVKYGIEKFGISAMDTRDFNLNGTIKLSTSAGLTNWKVTTNTTIEGIEWAESPSVTVMGKSVPITYLINPTLSVFKTKMAKIMDQTISQFVDIKPYVLSALEEMSKPTEVDPEYHTWFAIQPVELYATRSVIANKKITVNLGMKSYLETSVGAKPQLSFDKSKLVLKAVNTMPNEFNANIAGFVKYPDAAALMQKNFAGEKYESGGRAVTVNKVDLWGKDGKIVVQLGMSGSLNGDIYLSGFPIYNAATKEIYLDQVDFVLDSKNRLMKAGSWLVHGIIIKKIQQNCRFSILEQLIEGQKTMATYLNGYQPVKGVKVNGSMTELTPNKIFLTPNAIVAMVVAKGKVAISIDGME</sequence>
<protein>
    <submittedName>
        <fullName evidence="2">DUF4403 family protein</fullName>
    </submittedName>
</protein>
<dbReference type="InterPro" id="IPR025515">
    <property type="entry name" value="DUF4403"/>
</dbReference>
<gene>
    <name evidence="2" type="ORF">GS398_08785</name>
</gene>
<dbReference type="RefSeq" id="WP_160906394.1">
    <property type="nucleotide sequence ID" value="NZ_WVHS01000002.1"/>
</dbReference>
<comment type="caution">
    <text evidence="2">The sequence shown here is derived from an EMBL/GenBank/DDBJ whole genome shotgun (WGS) entry which is preliminary data.</text>
</comment>
<organism evidence="2 3">
    <name type="scientific">Hufsiella ginkgonis</name>
    <dbReference type="NCBI Taxonomy" id="2695274"/>
    <lineage>
        <taxon>Bacteria</taxon>
        <taxon>Pseudomonadati</taxon>
        <taxon>Bacteroidota</taxon>
        <taxon>Sphingobacteriia</taxon>
        <taxon>Sphingobacteriales</taxon>
        <taxon>Sphingobacteriaceae</taxon>
        <taxon>Hufsiella</taxon>
    </lineage>
</organism>